<dbReference type="AlphaFoldDB" id="A0A381XW58"/>
<protein>
    <submittedName>
        <fullName evidence="1">Uncharacterized protein</fullName>
    </submittedName>
</protein>
<evidence type="ECO:0000313" key="1">
    <source>
        <dbReference type="EMBL" id="SVA68945.1"/>
    </source>
</evidence>
<reference evidence="1" key="1">
    <citation type="submission" date="2018-05" db="EMBL/GenBank/DDBJ databases">
        <authorList>
            <person name="Lanie J.A."/>
            <person name="Ng W.-L."/>
            <person name="Kazmierczak K.M."/>
            <person name="Andrzejewski T.M."/>
            <person name="Davidsen T.M."/>
            <person name="Wayne K.J."/>
            <person name="Tettelin H."/>
            <person name="Glass J.I."/>
            <person name="Rusch D."/>
            <person name="Podicherti R."/>
            <person name="Tsui H.-C.T."/>
            <person name="Winkler M.E."/>
        </authorList>
    </citation>
    <scope>NUCLEOTIDE SEQUENCE</scope>
</reference>
<name>A0A381XW58_9ZZZZ</name>
<organism evidence="1">
    <name type="scientific">marine metagenome</name>
    <dbReference type="NCBI Taxonomy" id="408172"/>
    <lineage>
        <taxon>unclassified sequences</taxon>
        <taxon>metagenomes</taxon>
        <taxon>ecological metagenomes</taxon>
    </lineage>
</organism>
<dbReference type="EMBL" id="UINC01016584">
    <property type="protein sequence ID" value="SVA68945.1"/>
    <property type="molecule type" value="Genomic_DNA"/>
</dbReference>
<proteinExistence type="predicted"/>
<gene>
    <name evidence="1" type="ORF">METZ01_LOCUS121799</name>
</gene>
<sequence>MSRCKFYVINTQKSQELVDGLHQISLECENRFDAHGFLWIDEEDNIMQIQLLFGELAIEWRSGKGIKYSRTNRATEVPEGIGFHKGVRDLRQVEDTDSIESIKEEVLNAEFPPEWSEKIKQKF</sequence>
<accession>A0A381XW58</accession>